<dbReference type="GO" id="GO:0071771">
    <property type="term" value="F:aldehyde oxygenase (deformylating) activity"/>
    <property type="evidence" value="ECO:0007669"/>
    <property type="project" value="UniProtKB-EC"/>
</dbReference>
<evidence type="ECO:0000256" key="5">
    <source>
        <dbReference type="ARBA" id="ARBA00022824"/>
    </source>
</evidence>
<dbReference type="AlphaFoldDB" id="A0A8B7CHU7"/>
<protein>
    <recommendedName>
        <fullName evidence="3">aldehyde oxygenase (deformylating)</fullName>
        <ecNumber evidence="3">4.1.99.5</ecNumber>
    </recommendedName>
</protein>
<dbReference type="GO" id="GO:0005506">
    <property type="term" value="F:iron ion binding"/>
    <property type="evidence" value="ECO:0007669"/>
    <property type="project" value="InterPro"/>
</dbReference>
<keyword evidence="12" id="KW-1185">Reference proteome</keyword>
<feature type="transmembrane region" description="Helical" evidence="10">
    <location>
        <begin position="36"/>
        <end position="59"/>
    </location>
</feature>
<comment type="similarity">
    <text evidence="2">Belongs to the sterol desaturase family.</text>
</comment>
<evidence type="ECO:0000256" key="7">
    <source>
        <dbReference type="ARBA" id="ARBA00023136"/>
    </source>
</evidence>
<keyword evidence="7 10" id="KW-0472">Membrane</keyword>
<dbReference type="OrthoDB" id="1658724at2759"/>
<dbReference type="KEGG" id="pda:103714140"/>
<evidence type="ECO:0000256" key="6">
    <source>
        <dbReference type="ARBA" id="ARBA00022989"/>
    </source>
</evidence>
<keyword evidence="6 10" id="KW-1133">Transmembrane helix</keyword>
<evidence type="ECO:0000256" key="4">
    <source>
        <dbReference type="ARBA" id="ARBA00022692"/>
    </source>
</evidence>
<evidence type="ECO:0000256" key="3">
    <source>
        <dbReference type="ARBA" id="ARBA00013146"/>
    </source>
</evidence>
<dbReference type="GeneID" id="103714140"/>
<evidence type="ECO:0000256" key="1">
    <source>
        <dbReference type="ARBA" id="ARBA00004477"/>
    </source>
</evidence>
<dbReference type="GO" id="GO:0008610">
    <property type="term" value="P:lipid biosynthetic process"/>
    <property type="evidence" value="ECO:0007669"/>
    <property type="project" value="InterPro"/>
</dbReference>
<keyword evidence="8" id="KW-0456">Lyase</keyword>
<evidence type="ECO:0000313" key="12">
    <source>
        <dbReference type="Proteomes" id="UP000228380"/>
    </source>
</evidence>
<proteinExistence type="inferred from homology"/>
<evidence type="ECO:0000256" key="8">
    <source>
        <dbReference type="ARBA" id="ARBA00023239"/>
    </source>
</evidence>
<evidence type="ECO:0000256" key="2">
    <source>
        <dbReference type="ARBA" id="ARBA00009324"/>
    </source>
</evidence>
<keyword evidence="5" id="KW-0256">Endoplasmic reticulum</keyword>
<dbReference type="GO" id="GO:0016491">
    <property type="term" value="F:oxidoreductase activity"/>
    <property type="evidence" value="ECO:0007669"/>
    <property type="project" value="InterPro"/>
</dbReference>
<name>A0A8B7CHU7_PHODC</name>
<evidence type="ECO:0000313" key="13">
    <source>
        <dbReference type="RefSeq" id="XP_008799517.1"/>
    </source>
</evidence>
<evidence type="ECO:0000259" key="11">
    <source>
        <dbReference type="Pfam" id="PF04116"/>
    </source>
</evidence>
<accession>A0A8B7CHU7</accession>
<reference evidence="12" key="1">
    <citation type="journal article" date="2019" name="Nat. Commun.">
        <title>Genome-wide association mapping of date palm fruit traits.</title>
        <authorList>
            <person name="Hazzouri K.M."/>
            <person name="Gros-Balthazard M."/>
            <person name="Flowers J.M."/>
            <person name="Copetti D."/>
            <person name="Lemansour A."/>
            <person name="Lebrun M."/>
            <person name="Masmoudi K."/>
            <person name="Ferrand S."/>
            <person name="Dhar M.I."/>
            <person name="Fresquez Z.A."/>
            <person name="Rosas U."/>
            <person name="Zhang J."/>
            <person name="Talag J."/>
            <person name="Lee S."/>
            <person name="Kudrna D."/>
            <person name="Powell R.F."/>
            <person name="Leitch I.J."/>
            <person name="Krueger R.R."/>
            <person name="Wing R.A."/>
            <person name="Amiri K.M.A."/>
            <person name="Purugganan M.D."/>
        </authorList>
    </citation>
    <scope>NUCLEOTIDE SEQUENCE [LARGE SCALE GENOMIC DNA]</scope>
    <source>
        <strain evidence="12">cv. Khalas</strain>
    </source>
</reference>
<dbReference type="EC" id="4.1.99.5" evidence="3"/>
<dbReference type="PANTHER" id="PTHR11863">
    <property type="entry name" value="STEROL DESATURASE"/>
    <property type="match status" value="1"/>
</dbReference>
<evidence type="ECO:0000256" key="10">
    <source>
        <dbReference type="SAM" id="Phobius"/>
    </source>
</evidence>
<gene>
    <name evidence="13" type="primary">LOC103714140</name>
</gene>
<organism evidence="12 13">
    <name type="scientific">Phoenix dactylifera</name>
    <name type="common">Date palm</name>
    <dbReference type="NCBI Taxonomy" id="42345"/>
    <lineage>
        <taxon>Eukaryota</taxon>
        <taxon>Viridiplantae</taxon>
        <taxon>Streptophyta</taxon>
        <taxon>Embryophyta</taxon>
        <taxon>Tracheophyta</taxon>
        <taxon>Spermatophyta</taxon>
        <taxon>Magnoliopsida</taxon>
        <taxon>Liliopsida</taxon>
        <taxon>Arecaceae</taxon>
        <taxon>Coryphoideae</taxon>
        <taxon>Phoeniceae</taxon>
        <taxon>Phoenix</taxon>
    </lineage>
</organism>
<feature type="domain" description="Fatty acid hydroxylase" evidence="11">
    <location>
        <begin position="131"/>
        <end position="265"/>
    </location>
</feature>
<evidence type="ECO:0000256" key="9">
    <source>
        <dbReference type="ARBA" id="ARBA00047909"/>
    </source>
</evidence>
<dbReference type="GO" id="GO:0005789">
    <property type="term" value="C:endoplasmic reticulum membrane"/>
    <property type="evidence" value="ECO:0007669"/>
    <property type="project" value="UniProtKB-SubCell"/>
</dbReference>
<dbReference type="Proteomes" id="UP000228380">
    <property type="component" value="Chromosome 2"/>
</dbReference>
<dbReference type="InterPro" id="IPR006694">
    <property type="entry name" value="Fatty_acid_hydroxylase"/>
</dbReference>
<dbReference type="Pfam" id="PF04116">
    <property type="entry name" value="FA_hydroxylase"/>
    <property type="match status" value="1"/>
</dbReference>
<comment type="catalytic activity">
    <reaction evidence="9">
        <text>a long-chain fatty aldehyde + 2 NADPH + O2 + H(+) = a long-chain alkane + formate + 2 NADP(+) + H2O</text>
        <dbReference type="Rhea" id="RHEA:21440"/>
        <dbReference type="ChEBI" id="CHEBI:15377"/>
        <dbReference type="ChEBI" id="CHEBI:15378"/>
        <dbReference type="ChEBI" id="CHEBI:15379"/>
        <dbReference type="ChEBI" id="CHEBI:15740"/>
        <dbReference type="ChEBI" id="CHEBI:17176"/>
        <dbReference type="ChEBI" id="CHEBI:57783"/>
        <dbReference type="ChEBI" id="CHEBI:58349"/>
        <dbReference type="ChEBI" id="CHEBI:83563"/>
        <dbReference type="EC" id="4.1.99.5"/>
    </reaction>
</comment>
<sequence>MLPYETIAAAEAALGRNLTASEALWFRYSARMPDFLLYYHNILFLFIIFTLVPLPLALLELRLPSVLVPYKLQPKVHLPASSFFQCYKDVMRAFLLVVGSLMIISYPSVKLVGIRTGLPLPSAGEMAAQLAVYFLIEDYTNYWIHRLLHGRWGYEKIHRVHHEFTAPIGFAAPYAHWAEVLILGIPSFMGPAIAPGHMITLWLWMALRHVEAIETHSGYDFPLSPTKYIPFYGGAEYHDYHHYVGGQSQSNFASVFTYCDYIYGTDKGYRYHKAHLSKVIYFQLSGKKSCTETLKFQLRKQRGADGENREANGWNYNEKFE</sequence>
<keyword evidence="4 10" id="KW-0812">Transmembrane</keyword>
<dbReference type="RefSeq" id="XP_008799517.1">
    <property type="nucleotide sequence ID" value="XM_008801295.4"/>
</dbReference>
<reference evidence="13" key="2">
    <citation type="submission" date="2025-08" db="UniProtKB">
        <authorList>
            <consortium name="RefSeq"/>
        </authorList>
    </citation>
    <scope>IDENTIFICATION</scope>
    <source>
        <tissue evidence="13">Young leaves</tissue>
    </source>
</reference>
<dbReference type="InterPro" id="IPR050307">
    <property type="entry name" value="Sterol_Desaturase_Related"/>
</dbReference>
<comment type="subcellular location">
    <subcellularLocation>
        <location evidence="1">Endoplasmic reticulum membrane</location>
        <topology evidence="1">Multi-pass membrane protein</topology>
    </subcellularLocation>
</comment>